<reference evidence="11 12" key="1">
    <citation type="submission" date="2021-01" db="EMBL/GenBank/DDBJ databases">
        <title>Sequencing the genomes of 1000 actinobacteria strains.</title>
        <authorList>
            <person name="Klenk H.-P."/>
        </authorList>
    </citation>
    <scope>NUCLEOTIDE SEQUENCE [LARGE SCALE GENOMIC DNA]</scope>
    <source>
        <strain evidence="11 12">DSM 18239</strain>
    </source>
</reference>
<evidence type="ECO:0000256" key="2">
    <source>
        <dbReference type="ARBA" id="ARBA00022553"/>
    </source>
</evidence>
<evidence type="ECO:0000256" key="7">
    <source>
        <dbReference type="PROSITE-ProRule" id="PRU00169"/>
    </source>
</evidence>
<keyword evidence="2 7" id="KW-0597">Phosphoprotein</keyword>
<evidence type="ECO:0000256" key="6">
    <source>
        <dbReference type="ARBA" id="ARBA00023163"/>
    </source>
</evidence>
<dbReference type="SUPFAM" id="SSF46894">
    <property type="entry name" value="C-terminal effector domain of the bipartite response regulators"/>
    <property type="match status" value="1"/>
</dbReference>
<evidence type="ECO:0000256" key="5">
    <source>
        <dbReference type="ARBA" id="ARBA00023125"/>
    </source>
</evidence>
<name>A0ABS2M8X5_9ACTN</name>
<dbReference type="PANTHER" id="PTHR48111">
    <property type="entry name" value="REGULATOR OF RPOS"/>
    <property type="match status" value="1"/>
</dbReference>
<proteinExistence type="predicted"/>
<dbReference type="Gene3D" id="3.40.50.2300">
    <property type="match status" value="1"/>
</dbReference>
<evidence type="ECO:0000256" key="1">
    <source>
        <dbReference type="ARBA" id="ARBA00004496"/>
    </source>
</evidence>
<dbReference type="SUPFAM" id="SSF52172">
    <property type="entry name" value="CheY-like"/>
    <property type="match status" value="1"/>
</dbReference>
<keyword evidence="3" id="KW-0902">Two-component regulatory system</keyword>
<dbReference type="InterPro" id="IPR039420">
    <property type="entry name" value="WalR-like"/>
</dbReference>
<feature type="modified residue" description="4-aspartylphosphate" evidence="7">
    <location>
        <position position="64"/>
    </location>
</feature>
<dbReference type="Proteomes" id="UP000732378">
    <property type="component" value="Unassembled WGS sequence"/>
</dbReference>
<dbReference type="InterPro" id="IPR011006">
    <property type="entry name" value="CheY-like_superfamily"/>
</dbReference>
<evidence type="ECO:0000313" key="12">
    <source>
        <dbReference type="Proteomes" id="UP000732378"/>
    </source>
</evidence>
<dbReference type="SMART" id="SM00862">
    <property type="entry name" value="Trans_reg_C"/>
    <property type="match status" value="1"/>
</dbReference>
<keyword evidence="6" id="KW-0804">Transcription</keyword>
<dbReference type="CDD" id="cd00383">
    <property type="entry name" value="trans_reg_C"/>
    <property type="match status" value="1"/>
</dbReference>
<evidence type="ECO:0000256" key="8">
    <source>
        <dbReference type="PROSITE-ProRule" id="PRU01091"/>
    </source>
</evidence>
<feature type="domain" description="OmpR/PhoB-type" evidence="10">
    <location>
        <begin position="141"/>
        <end position="236"/>
    </location>
</feature>
<dbReference type="PROSITE" id="PS50110">
    <property type="entry name" value="RESPONSE_REGULATORY"/>
    <property type="match status" value="1"/>
</dbReference>
<dbReference type="PROSITE" id="PS51755">
    <property type="entry name" value="OMPR_PHOB"/>
    <property type="match status" value="1"/>
</dbReference>
<dbReference type="InterPro" id="IPR036388">
    <property type="entry name" value="WH-like_DNA-bd_sf"/>
</dbReference>
<evidence type="ECO:0000259" key="9">
    <source>
        <dbReference type="PROSITE" id="PS50110"/>
    </source>
</evidence>
<feature type="DNA-binding region" description="OmpR/PhoB-type" evidence="8">
    <location>
        <begin position="141"/>
        <end position="236"/>
    </location>
</feature>
<keyword evidence="12" id="KW-1185">Reference proteome</keyword>
<dbReference type="Pfam" id="PF00072">
    <property type="entry name" value="Response_reg"/>
    <property type="match status" value="1"/>
</dbReference>
<dbReference type="Gene3D" id="6.10.250.690">
    <property type="match status" value="1"/>
</dbReference>
<dbReference type="Gene3D" id="1.10.10.10">
    <property type="entry name" value="Winged helix-like DNA-binding domain superfamily/Winged helix DNA-binding domain"/>
    <property type="match status" value="1"/>
</dbReference>
<keyword evidence="5 8" id="KW-0238">DNA-binding</keyword>
<gene>
    <name evidence="11" type="ORF">JOE61_001434</name>
</gene>
<comment type="subcellular location">
    <subcellularLocation>
        <location evidence="1">Cytoplasm</location>
    </subcellularLocation>
</comment>
<evidence type="ECO:0000259" key="10">
    <source>
        <dbReference type="PROSITE" id="PS51755"/>
    </source>
</evidence>
<dbReference type="RefSeq" id="WP_204797169.1">
    <property type="nucleotide sequence ID" value="NZ_JACDTV010000017.1"/>
</dbReference>
<evidence type="ECO:0000313" key="11">
    <source>
        <dbReference type="EMBL" id="MBM7507620.1"/>
    </source>
</evidence>
<dbReference type="InterPro" id="IPR001789">
    <property type="entry name" value="Sig_transdc_resp-reg_receiver"/>
</dbReference>
<evidence type="ECO:0000256" key="3">
    <source>
        <dbReference type="ARBA" id="ARBA00023012"/>
    </source>
</evidence>
<feature type="domain" description="Response regulatory" evidence="9">
    <location>
        <begin position="17"/>
        <end position="128"/>
    </location>
</feature>
<dbReference type="GO" id="GO:0003677">
    <property type="term" value="F:DNA binding"/>
    <property type="evidence" value="ECO:0007669"/>
    <property type="project" value="UniProtKB-KW"/>
</dbReference>
<dbReference type="PANTHER" id="PTHR48111:SF22">
    <property type="entry name" value="REGULATOR OF RPOS"/>
    <property type="match status" value="1"/>
</dbReference>
<evidence type="ECO:0000256" key="4">
    <source>
        <dbReference type="ARBA" id="ARBA00023015"/>
    </source>
</evidence>
<comment type="caution">
    <text evidence="11">The sequence shown here is derived from an EMBL/GenBank/DDBJ whole genome shotgun (WGS) entry which is preliminary data.</text>
</comment>
<accession>A0ABS2M8X5</accession>
<organism evidence="11 12">
    <name type="scientific">Nocardioides salarius</name>
    <dbReference type="NCBI Taxonomy" id="374513"/>
    <lineage>
        <taxon>Bacteria</taxon>
        <taxon>Bacillati</taxon>
        <taxon>Actinomycetota</taxon>
        <taxon>Actinomycetes</taxon>
        <taxon>Propionibacteriales</taxon>
        <taxon>Nocardioidaceae</taxon>
        <taxon>Nocardioides</taxon>
    </lineage>
</organism>
<keyword evidence="4" id="KW-0805">Transcription regulation</keyword>
<dbReference type="EMBL" id="JAFBBZ010000001">
    <property type="protein sequence ID" value="MBM7507620.1"/>
    <property type="molecule type" value="Genomic_DNA"/>
</dbReference>
<protein>
    <submittedName>
        <fullName evidence="11">DNA-binding response OmpR family regulator</fullName>
    </submittedName>
</protein>
<sequence length="236" mass="24601">MTYAAAVPAAAYDPGVQLLLVEDDAGVAAALVETLEGAGWGVTHCRRGDDGLHQVAGADLVVLDLGLPDMDGLDFLRTLRRASTVPVLVLTARDGDGATVLGLRAGADDYLVKPVGQAVLVARVHALLRRSRVEDTAREGAATLAWGGLALDLGARRATRDGAEVALTATELDVLEALAAQPGEAVSREAVQLHVWGTPALGRSRSLDFFVASLRSKLGPDLPLHTVRGFGYRLGG</sequence>
<dbReference type="SMART" id="SM00448">
    <property type="entry name" value="REC"/>
    <property type="match status" value="1"/>
</dbReference>
<dbReference type="InterPro" id="IPR016032">
    <property type="entry name" value="Sig_transdc_resp-reg_C-effctor"/>
</dbReference>
<dbReference type="Pfam" id="PF00486">
    <property type="entry name" value="Trans_reg_C"/>
    <property type="match status" value="1"/>
</dbReference>
<dbReference type="InterPro" id="IPR001867">
    <property type="entry name" value="OmpR/PhoB-type_DNA-bd"/>
</dbReference>